<dbReference type="InterPro" id="IPR009057">
    <property type="entry name" value="Homeodomain-like_sf"/>
</dbReference>
<keyword evidence="1" id="KW-0805">Transcription regulation</keyword>
<dbReference type="Gene3D" id="1.25.40.10">
    <property type="entry name" value="Tetratricopeptide repeat domain"/>
    <property type="match status" value="1"/>
</dbReference>
<feature type="domain" description="HTH araC/xylS-type" evidence="5">
    <location>
        <begin position="388"/>
        <end position="496"/>
    </location>
</feature>
<keyword evidence="7" id="KW-1185">Reference proteome</keyword>
<feature type="transmembrane region" description="Helical" evidence="4">
    <location>
        <begin position="333"/>
        <end position="351"/>
    </location>
</feature>
<dbReference type="SMART" id="SM00342">
    <property type="entry name" value="HTH_ARAC"/>
    <property type="match status" value="1"/>
</dbReference>
<evidence type="ECO:0000256" key="4">
    <source>
        <dbReference type="SAM" id="Phobius"/>
    </source>
</evidence>
<dbReference type="SUPFAM" id="SSF48452">
    <property type="entry name" value="TPR-like"/>
    <property type="match status" value="1"/>
</dbReference>
<dbReference type="SUPFAM" id="SSF46689">
    <property type="entry name" value="Homeodomain-like"/>
    <property type="match status" value="1"/>
</dbReference>
<reference evidence="6 7" key="1">
    <citation type="submission" date="2023-06" db="EMBL/GenBank/DDBJ databases">
        <authorList>
            <person name="Ye Y.-Q."/>
            <person name="Du Z.-J."/>
        </authorList>
    </citation>
    <scope>NUCLEOTIDE SEQUENCE [LARGE SCALE GENOMIC DNA]</scope>
    <source>
        <strain evidence="6 7">SDUM287046</strain>
    </source>
</reference>
<name>A0ABT8DJJ0_9FLAO</name>
<organism evidence="6 7">
    <name type="scientific">Aequorivita aurantiaca</name>
    <dbReference type="NCBI Taxonomy" id="3053356"/>
    <lineage>
        <taxon>Bacteria</taxon>
        <taxon>Pseudomonadati</taxon>
        <taxon>Bacteroidota</taxon>
        <taxon>Flavobacteriia</taxon>
        <taxon>Flavobacteriales</taxon>
        <taxon>Flavobacteriaceae</taxon>
        <taxon>Aequorivita</taxon>
    </lineage>
</organism>
<evidence type="ECO:0000256" key="1">
    <source>
        <dbReference type="ARBA" id="ARBA00023015"/>
    </source>
</evidence>
<dbReference type="InterPro" id="IPR018060">
    <property type="entry name" value="HTH_AraC"/>
</dbReference>
<dbReference type="PROSITE" id="PS01124">
    <property type="entry name" value="HTH_ARAC_FAMILY_2"/>
    <property type="match status" value="1"/>
</dbReference>
<gene>
    <name evidence="6" type="ORF">QRD02_12510</name>
</gene>
<protein>
    <submittedName>
        <fullName evidence="6">Helix-turn-helix domain-containing protein</fullName>
    </submittedName>
</protein>
<comment type="caution">
    <text evidence="6">The sequence shown here is derived from an EMBL/GenBank/DDBJ whole genome shotgun (WGS) entry which is preliminary data.</text>
</comment>
<evidence type="ECO:0000313" key="7">
    <source>
        <dbReference type="Proteomes" id="UP001244787"/>
    </source>
</evidence>
<dbReference type="Proteomes" id="UP001244787">
    <property type="component" value="Unassembled WGS sequence"/>
</dbReference>
<evidence type="ECO:0000259" key="5">
    <source>
        <dbReference type="PROSITE" id="PS01124"/>
    </source>
</evidence>
<dbReference type="RefSeq" id="WP_290255292.1">
    <property type="nucleotide sequence ID" value="NZ_JAUGQQ010000010.1"/>
</dbReference>
<dbReference type="Gene3D" id="1.10.10.60">
    <property type="entry name" value="Homeodomain-like"/>
    <property type="match status" value="1"/>
</dbReference>
<evidence type="ECO:0000313" key="6">
    <source>
        <dbReference type="EMBL" id="MDN3725203.1"/>
    </source>
</evidence>
<keyword evidence="4" id="KW-0472">Membrane</keyword>
<proteinExistence type="predicted"/>
<accession>A0ABT8DJJ0</accession>
<keyword evidence="3" id="KW-0804">Transcription</keyword>
<keyword evidence="2" id="KW-0238">DNA-binding</keyword>
<evidence type="ECO:0000256" key="3">
    <source>
        <dbReference type="ARBA" id="ARBA00023163"/>
    </source>
</evidence>
<sequence>MKNHYLIYTWLLFFGISAISQEEYDYQNASSYFQLLTLSENNPSEALRLADSLANNSTSSKDVIEAKMISATIYEKDGDFENAILFAFESLEKSFENNFNFSRATAEIFLAKQFRMAGYSIYGEKFLNRAEETVLSLPNSDLKLRIKGEWFLEKGQFLLNKKKYLEALHSFRLATDFFLSYESNSKLQNILLKKTTYLLGYTNLKMEKFEEAFINLDRSLLYSQLNHPYSKICQAMIYNGYANLYFEMDDYHNSEKYFIKATTMLENANSNAAKIKVYADALKFFKCNNEIESVYHYSEKYLSVIASMDREMVGVMESDFWEKEEKLYARKPIARYAFVAAIALIGFVTFYKKNSFFNKLIKRNGDKNKDIPKKQPAHREYLPPETVDILLEKLDEFEKKKKYLNQKLCLSLMAAQLETNTKYLRYIIKNYKCTDFTTYINELRVSYIINKMKTDPHYLQYKISYLGKEVGFTSHSRFTKTFKKLTDCTPSEFINKIKVSEN</sequence>
<dbReference type="PANTHER" id="PTHR43280">
    <property type="entry name" value="ARAC-FAMILY TRANSCRIPTIONAL REGULATOR"/>
    <property type="match status" value="1"/>
</dbReference>
<dbReference type="InterPro" id="IPR011990">
    <property type="entry name" value="TPR-like_helical_dom_sf"/>
</dbReference>
<dbReference type="EMBL" id="JAUGQQ010000010">
    <property type="protein sequence ID" value="MDN3725203.1"/>
    <property type="molecule type" value="Genomic_DNA"/>
</dbReference>
<evidence type="ECO:0000256" key="2">
    <source>
        <dbReference type="ARBA" id="ARBA00023125"/>
    </source>
</evidence>
<keyword evidence="4" id="KW-1133">Transmembrane helix</keyword>
<dbReference type="PANTHER" id="PTHR43280:SF2">
    <property type="entry name" value="HTH-TYPE TRANSCRIPTIONAL REGULATOR EXSA"/>
    <property type="match status" value="1"/>
</dbReference>
<keyword evidence="4" id="KW-0812">Transmembrane</keyword>
<dbReference type="Pfam" id="PF12833">
    <property type="entry name" value="HTH_18"/>
    <property type="match status" value="1"/>
</dbReference>